<sequence>MNFKALQVKDIEGNNSTLDIAKELGNMIFRQTSDLGELELARRIYKGEDMVLSVEEAGIVKRYVEEGFLAFVKESLIPQLDEIINSK</sequence>
<comment type="caution">
    <text evidence="1">The sequence shown here is derived from an EMBL/GenBank/DDBJ whole genome shotgun (WGS) entry which is preliminary data.</text>
</comment>
<name>A0A5D3EKR3_9BACE</name>
<protein>
    <submittedName>
        <fullName evidence="1">Uncharacterized protein</fullName>
    </submittedName>
</protein>
<dbReference type="Proteomes" id="UP000324383">
    <property type="component" value="Unassembled WGS sequence"/>
</dbReference>
<dbReference type="AlphaFoldDB" id="A0A5D3EKR3"/>
<gene>
    <name evidence="1" type="ORF">FNJ60_00330</name>
</gene>
<evidence type="ECO:0000313" key="2">
    <source>
        <dbReference type="Proteomes" id="UP000324383"/>
    </source>
</evidence>
<dbReference type="RefSeq" id="WP_148730082.1">
    <property type="nucleotide sequence ID" value="NZ_JADRFY010000016.1"/>
</dbReference>
<evidence type="ECO:0000313" key="1">
    <source>
        <dbReference type="EMBL" id="TYK35595.1"/>
    </source>
</evidence>
<reference evidence="1 2" key="1">
    <citation type="submission" date="2019-07" db="EMBL/GenBank/DDBJ databases">
        <title>Draft Genome Sequences of Bacteroides pyogenes Strains Isolated from the Uterus Holstein Dairy Cows with Metritis.</title>
        <authorList>
            <person name="Cunha F."/>
            <person name="Galvao K.N."/>
            <person name="Jeon S.J."/>
            <person name="Jeong K.C."/>
        </authorList>
    </citation>
    <scope>NUCLEOTIDE SEQUENCE [LARGE SCALE GENOMIC DNA]</scope>
    <source>
        <strain evidence="1 2">KG-31</strain>
    </source>
</reference>
<accession>A0A5D3EKR3</accession>
<keyword evidence="2" id="KW-1185">Reference proteome</keyword>
<dbReference type="EMBL" id="VKLW01000001">
    <property type="protein sequence ID" value="TYK35595.1"/>
    <property type="molecule type" value="Genomic_DNA"/>
</dbReference>
<proteinExistence type="predicted"/>
<organism evidence="1 2">
    <name type="scientific">Bacteroides pyogenes</name>
    <dbReference type="NCBI Taxonomy" id="310300"/>
    <lineage>
        <taxon>Bacteria</taxon>
        <taxon>Pseudomonadati</taxon>
        <taxon>Bacteroidota</taxon>
        <taxon>Bacteroidia</taxon>
        <taxon>Bacteroidales</taxon>
        <taxon>Bacteroidaceae</taxon>
        <taxon>Bacteroides</taxon>
    </lineage>
</organism>